<dbReference type="PROSITE" id="PS50088">
    <property type="entry name" value="ANK_REPEAT"/>
    <property type="match status" value="8"/>
</dbReference>
<protein>
    <submittedName>
        <fullName evidence="6">Uncharacterized protein</fullName>
    </submittedName>
</protein>
<feature type="domain" description="GPI inositol-deacylase winged helix" evidence="4">
    <location>
        <begin position="480"/>
        <end position="564"/>
    </location>
</feature>
<evidence type="ECO:0000313" key="6">
    <source>
        <dbReference type="EMBL" id="KKZ68227.1"/>
    </source>
</evidence>
<dbReference type="VEuPathDB" id="FungiDB:EMCG_06118"/>
<evidence type="ECO:0000313" key="7">
    <source>
        <dbReference type="Proteomes" id="UP000034164"/>
    </source>
</evidence>
<feature type="repeat" description="ANK" evidence="3">
    <location>
        <begin position="801"/>
        <end position="833"/>
    </location>
</feature>
<dbReference type="PANTHER" id="PTHR24123:SF33">
    <property type="entry name" value="PROTEIN HOS4"/>
    <property type="match status" value="1"/>
</dbReference>
<evidence type="ECO:0000256" key="2">
    <source>
        <dbReference type="ARBA" id="ARBA00023043"/>
    </source>
</evidence>
<sequence>MEVVGFAAAIVTLTKVTTMAISAISFYSSALKNGSEFEIPKVIREIEGLQAVLKSLELLAQKAECKEYGTENALPTLKAMCVPHKGTLTLCLKELENLNSRLSLGSQDRSKRRKLVQQLRWPLKKKETEQLILNIRRYTECLVQAMQADQASITLDMKNRMQGQNFGLALQSESLHRKIDQWLSAANPLSNYLNAKRKRHPNTALWFIKSDQFVEWKSHTPSFCWLHGILGSGKTVMSSVIVEQIQNSLDGLSNPTLALAYFYFDFSDPDKITPESMTRSLIKQLCHQCRDLPQGLISLYETSQKRNHEPEASELGTALRNFIERFGECFIVLDALDECSDVTGLLHIIGDILRNMSVKVHFLTTSRQAQNIENGVDSLPGKVQKVPMNKTLVNGDICTFVHECLRTDARFKRWASYPDIQKDIENQTANKSDGMFQWAVCQLEVLRNCAHTATVHEALASPPESLNAIYERILRDIDLKWKKYAPKILQWLAFSARPLTIAELAEMFMINVDDYPHFDPERRLFDPREILDMCSPLVIIDVAEGGGEVVRLAHLSVKEFILSNYPSSGPLSHYHISENSANVEMAEICLAYLLHFGQKTVVNDGAVTEFPLARYASRYWTHHVRAANTSTIIIRTFATKLLSSPSLAYFSWIRLYDPERPTREPNYNRKQRTICAPLYYMALTGLAYLTELLLEDGINPDIHGGIHGSPLQAASAMGHVQVAEQLLARGADINLRRGGYGNPLRLATIGGHTDIVELLLRKGADITISDPLLQEAATRGHIDIVKLLLRNGQNPNTQDDDDGTALQGACTYGHDQVVQVLLESGADVNIQGGFYGNPLQAASAKGDLYICTQLLSKGADPNSKGGRWCSALKAASAKGHLDIVKELLKNGGIIDIVDGEGGISLQTALAGGHESVSQLLLSKGANPSWKGGKYGNVLQAASLGGVLSVVKFIIDKGVDVNTSGGKLGTALQAASSKGHVEIIEYLIDHGALVNIRGGHYGSALLAASSKGHEEVVQILLTHGANLNIMVGKFGFAIQEAAVHNHPRVVQLLLDNGADLNSSGGRRGPINVLELVARRGHIEVVRVILQWAADTHFQLVALEAARKGALECGRHEITTLLNR</sequence>
<keyword evidence="2 3" id="KW-0040">ANK repeat</keyword>
<feature type="domain" description="Nephrocystin 3-like N-terminal" evidence="5">
    <location>
        <begin position="203"/>
        <end position="367"/>
    </location>
</feature>
<keyword evidence="1" id="KW-0677">Repeat</keyword>
<feature type="repeat" description="ANK" evidence="3">
    <location>
        <begin position="1036"/>
        <end position="1064"/>
    </location>
</feature>
<dbReference type="Gene3D" id="3.40.50.300">
    <property type="entry name" value="P-loop containing nucleotide triphosphate hydrolases"/>
    <property type="match status" value="1"/>
</dbReference>
<dbReference type="OrthoDB" id="4184734at2759"/>
<dbReference type="InterPro" id="IPR051165">
    <property type="entry name" value="Multifunctional_ANK_Repeat"/>
</dbReference>
<dbReference type="InterPro" id="IPR036770">
    <property type="entry name" value="Ankyrin_rpt-contain_sf"/>
</dbReference>
<dbReference type="InterPro" id="IPR056884">
    <property type="entry name" value="NPHP3-like_N"/>
</dbReference>
<evidence type="ECO:0000259" key="5">
    <source>
        <dbReference type="Pfam" id="PF24883"/>
    </source>
</evidence>
<feature type="repeat" description="ANK" evidence="3">
    <location>
        <begin position="966"/>
        <end position="998"/>
    </location>
</feature>
<dbReference type="SUPFAM" id="SSF52540">
    <property type="entry name" value="P-loop containing nucleoside triphosphate hydrolases"/>
    <property type="match status" value="1"/>
</dbReference>
<dbReference type="Pfam" id="PF22939">
    <property type="entry name" value="WHD_GPIID"/>
    <property type="match status" value="1"/>
</dbReference>
<name>A0A0G2IC39_9EURO</name>
<dbReference type="Proteomes" id="UP000034164">
    <property type="component" value="Unassembled WGS sequence"/>
</dbReference>
<evidence type="ECO:0000256" key="1">
    <source>
        <dbReference type="ARBA" id="ARBA00022737"/>
    </source>
</evidence>
<accession>A0A0G2IC39</accession>
<gene>
    <name evidence="6" type="ORF">EMCG_06118</name>
</gene>
<reference evidence="7" key="1">
    <citation type="journal article" date="2015" name="PLoS Genet.">
        <title>The dynamic genome and transcriptome of the human fungal pathogen Blastomyces and close relative Emmonsia.</title>
        <authorList>
            <person name="Munoz J.F."/>
            <person name="Gauthier G.M."/>
            <person name="Desjardins C.A."/>
            <person name="Gallo J.E."/>
            <person name="Holder J."/>
            <person name="Sullivan T.D."/>
            <person name="Marty A.J."/>
            <person name="Carmen J.C."/>
            <person name="Chen Z."/>
            <person name="Ding L."/>
            <person name="Gujja S."/>
            <person name="Magrini V."/>
            <person name="Misas E."/>
            <person name="Mitreva M."/>
            <person name="Priest M."/>
            <person name="Saif S."/>
            <person name="Whiston E.A."/>
            <person name="Young S."/>
            <person name="Zeng Q."/>
            <person name="Goldman W.E."/>
            <person name="Mardis E.R."/>
            <person name="Taylor J.W."/>
            <person name="McEwen J.G."/>
            <person name="Clay O.K."/>
            <person name="Klein B.S."/>
            <person name="Cuomo C.A."/>
        </authorList>
    </citation>
    <scope>NUCLEOTIDE SEQUENCE [LARGE SCALE GENOMIC DNA]</scope>
    <source>
        <strain evidence="7">UAMH 3008</strain>
    </source>
</reference>
<dbReference type="Pfam" id="PF13637">
    <property type="entry name" value="Ank_4"/>
    <property type="match status" value="1"/>
</dbReference>
<dbReference type="SUPFAM" id="SSF48403">
    <property type="entry name" value="Ankyrin repeat"/>
    <property type="match status" value="2"/>
</dbReference>
<evidence type="ECO:0000259" key="4">
    <source>
        <dbReference type="Pfam" id="PF22939"/>
    </source>
</evidence>
<dbReference type="Pfam" id="PF00023">
    <property type="entry name" value="Ank"/>
    <property type="match status" value="1"/>
</dbReference>
<feature type="repeat" description="ANK" evidence="3">
    <location>
        <begin position="773"/>
        <end position="800"/>
    </location>
</feature>
<dbReference type="PROSITE" id="PS50297">
    <property type="entry name" value="ANK_REP_REGION"/>
    <property type="match status" value="6"/>
</dbReference>
<proteinExistence type="predicted"/>
<dbReference type="InterPro" id="IPR002110">
    <property type="entry name" value="Ankyrin_rpt"/>
</dbReference>
<evidence type="ECO:0000256" key="3">
    <source>
        <dbReference type="PROSITE-ProRule" id="PRU00023"/>
    </source>
</evidence>
<feature type="repeat" description="ANK" evidence="3">
    <location>
        <begin position="867"/>
        <end position="899"/>
    </location>
</feature>
<comment type="caution">
    <text evidence="6">The sequence shown here is derived from an EMBL/GenBank/DDBJ whole genome shotgun (WGS) entry which is preliminary data.</text>
</comment>
<organism evidence="6 7">
    <name type="scientific">[Emmonsia] crescens</name>
    <dbReference type="NCBI Taxonomy" id="73230"/>
    <lineage>
        <taxon>Eukaryota</taxon>
        <taxon>Fungi</taxon>
        <taxon>Dikarya</taxon>
        <taxon>Ascomycota</taxon>
        <taxon>Pezizomycotina</taxon>
        <taxon>Eurotiomycetes</taxon>
        <taxon>Eurotiomycetidae</taxon>
        <taxon>Onygenales</taxon>
        <taxon>Ajellomycetaceae</taxon>
        <taxon>Emergomyces</taxon>
    </lineage>
</organism>
<dbReference type="AlphaFoldDB" id="A0A0G2IC39"/>
<dbReference type="PANTHER" id="PTHR24123">
    <property type="entry name" value="ANKYRIN REPEAT-CONTAINING"/>
    <property type="match status" value="1"/>
</dbReference>
<feature type="repeat" description="ANK" evidence="3">
    <location>
        <begin position="706"/>
        <end position="738"/>
    </location>
</feature>
<dbReference type="SMART" id="SM00248">
    <property type="entry name" value="ANK"/>
    <property type="match status" value="13"/>
</dbReference>
<dbReference type="InterPro" id="IPR054471">
    <property type="entry name" value="GPIID_WHD"/>
</dbReference>
<dbReference type="Gene3D" id="1.25.40.20">
    <property type="entry name" value="Ankyrin repeat-containing domain"/>
    <property type="match status" value="2"/>
</dbReference>
<dbReference type="Pfam" id="PF12796">
    <property type="entry name" value="Ank_2"/>
    <property type="match status" value="3"/>
</dbReference>
<feature type="repeat" description="ANK" evidence="3">
    <location>
        <begin position="742"/>
        <end position="771"/>
    </location>
</feature>
<feature type="repeat" description="ANK" evidence="3">
    <location>
        <begin position="999"/>
        <end position="1031"/>
    </location>
</feature>
<dbReference type="Pfam" id="PF24883">
    <property type="entry name" value="NPHP3_N"/>
    <property type="match status" value="1"/>
</dbReference>
<dbReference type="EMBL" id="LCZI01000140">
    <property type="protein sequence ID" value="KKZ68227.1"/>
    <property type="molecule type" value="Genomic_DNA"/>
</dbReference>
<dbReference type="InterPro" id="IPR027417">
    <property type="entry name" value="P-loop_NTPase"/>
</dbReference>